<comment type="caution">
    <text evidence="5">The sequence shown here is derived from an EMBL/GenBank/DDBJ whole genome shotgun (WGS) entry which is preliminary data.</text>
</comment>
<keyword evidence="3 5" id="KW-0378">Hydrolase</keyword>
<dbReference type="InterPro" id="IPR006549">
    <property type="entry name" value="HAD-SF_hydro_IIIA"/>
</dbReference>
<dbReference type="InterPro" id="IPR036412">
    <property type="entry name" value="HAD-like_sf"/>
</dbReference>
<dbReference type="GO" id="GO:0046872">
    <property type="term" value="F:metal ion binding"/>
    <property type="evidence" value="ECO:0007669"/>
    <property type="project" value="UniProtKB-KW"/>
</dbReference>
<dbReference type="Gene3D" id="1.10.150.520">
    <property type="match status" value="1"/>
</dbReference>
<protein>
    <submittedName>
        <fullName evidence="5">HAD family hydrolase</fullName>
    </submittedName>
</protein>
<dbReference type="InterPro" id="IPR023214">
    <property type="entry name" value="HAD_sf"/>
</dbReference>
<keyword evidence="2" id="KW-0479">Metal-binding</keyword>
<dbReference type="InterPro" id="IPR041492">
    <property type="entry name" value="HAD_2"/>
</dbReference>
<dbReference type="NCBIfam" id="TIGR01662">
    <property type="entry name" value="HAD-SF-IIIA"/>
    <property type="match status" value="1"/>
</dbReference>
<dbReference type="AlphaFoldDB" id="A0A4R6BUQ5"/>
<evidence type="ECO:0000256" key="4">
    <source>
        <dbReference type="ARBA" id="ARBA00022842"/>
    </source>
</evidence>
<dbReference type="GO" id="GO:0016791">
    <property type="term" value="F:phosphatase activity"/>
    <property type="evidence" value="ECO:0007669"/>
    <property type="project" value="TreeGrafter"/>
</dbReference>
<proteinExistence type="predicted"/>
<dbReference type="InterPro" id="IPR006439">
    <property type="entry name" value="HAD-SF_hydro_IA"/>
</dbReference>
<dbReference type="NCBIfam" id="TIGR01549">
    <property type="entry name" value="HAD-SF-IA-v1"/>
    <property type="match status" value="1"/>
</dbReference>
<dbReference type="SUPFAM" id="SSF56784">
    <property type="entry name" value="HAD-like"/>
    <property type="match status" value="1"/>
</dbReference>
<dbReference type="SFLD" id="SFLDG01129">
    <property type="entry name" value="C1.5:_HAD__Beta-PGM__Phosphata"/>
    <property type="match status" value="1"/>
</dbReference>
<reference evidence="5 6" key="1">
    <citation type="submission" date="2019-01" db="EMBL/GenBank/DDBJ databases">
        <title>Draft genome sequences of the type strains of six Macrococcus species.</title>
        <authorList>
            <person name="Mazhar S."/>
            <person name="Altermann E."/>
            <person name="Hill C."/>
            <person name="Mcauliffe O."/>
        </authorList>
    </citation>
    <scope>NUCLEOTIDE SEQUENCE [LARGE SCALE GENOMIC DNA]</scope>
    <source>
        <strain evidence="5 6">CCM4815</strain>
    </source>
</reference>
<dbReference type="PANTHER" id="PTHR46470">
    <property type="entry name" value="N-ACYLNEURAMINATE-9-PHOSPHATASE"/>
    <property type="match status" value="1"/>
</dbReference>
<evidence type="ECO:0000256" key="3">
    <source>
        <dbReference type="ARBA" id="ARBA00022801"/>
    </source>
</evidence>
<evidence type="ECO:0000256" key="2">
    <source>
        <dbReference type="ARBA" id="ARBA00022723"/>
    </source>
</evidence>
<dbReference type="Pfam" id="PF13419">
    <property type="entry name" value="HAD_2"/>
    <property type="match status" value="1"/>
</dbReference>
<evidence type="ECO:0000313" key="5">
    <source>
        <dbReference type="EMBL" id="TDM11966.1"/>
    </source>
</evidence>
<name>A0A4R6BUQ5_9STAP</name>
<dbReference type="SFLD" id="SFLDS00003">
    <property type="entry name" value="Haloacid_Dehalogenase"/>
    <property type="match status" value="1"/>
</dbReference>
<dbReference type="EMBL" id="SCWB01000007">
    <property type="protein sequence ID" value="TDM11966.1"/>
    <property type="molecule type" value="Genomic_DNA"/>
</dbReference>
<dbReference type="PANTHER" id="PTHR46470:SF2">
    <property type="entry name" value="GLYCERALDEHYDE 3-PHOSPHATE PHOSPHATASE"/>
    <property type="match status" value="1"/>
</dbReference>
<evidence type="ECO:0000256" key="1">
    <source>
        <dbReference type="ARBA" id="ARBA00001946"/>
    </source>
</evidence>
<accession>A0A4R6BUQ5</accession>
<comment type="cofactor">
    <cofactor evidence="1">
        <name>Mg(2+)</name>
        <dbReference type="ChEBI" id="CHEBI:18420"/>
    </cofactor>
</comment>
<evidence type="ECO:0000313" key="6">
    <source>
        <dbReference type="Proteomes" id="UP000294802"/>
    </source>
</evidence>
<gene>
    <name evidence="5" type="ORF">ERX29_05075</name>
</gene>
<dbReference type="OrthoDB" id="9809962at2"/>
<dbReference type="PRINTS" id="PR00413">
    <property type="entry name" value="HADHALOGNASE"/>
</dbReference>
<dbReference type="NCBIfam" id="TIGR01509">
    <property type="entry name" value="HAD-SF-IA-v3"/>
    <property type="match status" value="1"/>
</dbReference>
<keyword evidence="4" id="KW-0460">Magnesium</keyword>
<dbReference type="Gene3D" id="3.40.50.1000">
    <property type="entry name" value="HAD superfamily/HAD-like"/>
    <property type="match status" value="1"/>
</dbReference>
<dbReference type="RefSeq" id="WP_133443616.1">
    <property type="nucleotide sequence ID" value="NZ_SCWB01000007.1"/>
</dbReference>
<organism evidence="5 6">
    <name type="scientific">Macrococcus lamae</name>
    <dbReference type="NCBI Taxonomy" id="198484"/>
    <lineage>
        <taxon>Bacteria</taxon>
        <taxon>Bacillati</taxon>
        <taxon>Bacillota</taxon>
        <taxon>Bacilli</taxon>
        <taxon>Bacillales</taxon>
        <taxon>Staphylococcaceae</taxon>
        <taxon>Macrococcus</taxon>
    </lineage>
</organism>
<sequence length="224" mass="26182">MLKAIIFDLDGTLMDRDKSLKLFLEDQYERYQSYLLNVQKQDFINYFVDFDNHGYVPKEEVYEQLFRQLDISYVAPDDLLADFYARYPQFAYGFDDTLDTLRRLQARGYKLGIITNGSTEHQTMIIDVLGLETSITSFVISEQAGYRKPAPQIFHMMLDQLSERPENCMFVGDHPDNDVRASHELGMVSVFKDNGYFEAPPEEIIDYRITHLTELLDILEEELV</sequence>
<keyword evidence="6" id="KW-1185">Reference proteome</keyword>
<dbReference type="Proteomes" id="UP000294802">
    <property type="component" value="Unassembled WGS sequence"/>
</dbReference>
<dbReference type="InterPro" id="IPR051400">
    <property type="entry name" value="HAD-like_hydrolase"/>
</dbReference>
<dbReference type="GO" id="GO:0044281">
    <property type="term" value="P:small molecule metabolic process"/>
    <property type="evidence" value="ECO:0007669"/>
    <property type="project" value="UniProtKB-ARBA"/>
</dbReference>